<reference evidence="2" key="2">
    <citation type="journal article" date="2022" name="Res Sq">
        <title>Comparative Genomics Reveals Insights into the Divergent Evolution of Astigmatic Mites and Household Pest Adaptations.</title>
        <authorList>
            <person name="Xiong Q."/>
            <person name="Wan A.T.-Y."/>
            <person name="Liu X.-Y."/>
            <person name="Fung C.S.-H."/>
            <person name="Xiao X."/>
            <person name="Malainual N."/>
            <person name="Hou J."/>
            <person name="Wang L."/>
            <person name="Wang M."/>
            <person name="Yang K."/>
            <person name="Cui Y."/>
            <person name="Leung E."/>
            <person name="Nong W."/>
            <person name="Shin S.-K."/>
            <person name="Au S."/>
            <person name="Jeong K.Y."/>
            <person name="Chew F.T."/>
            <person name="Hui J."/>
            <person name="Leung T.F."/>
            <person name="Tungtrongchitr A."/>
            <person name="Zhong N."/>
            <person name="Liu Z."/>
            <person name="Tsui S."/>
        </authorList>
    </citation>
    <scope>NUCLEOTIDE SEQUENCE</scope>
    <source>
        <strain evidence="2">Derf</strain>
        <tissue evidence="2">Whole organism</tissue>
    </source>
</reference>
<accession>A0A922IGJ4</accession>
<keyword evidence="1" id="KW-1133">Transmembrane helix</keyword>
<reference evidence="2" key="1">
    <citation type="submission" date="2013-05" db="EMBL/GenBank/DDBJ databases">
        <authorList>
            <person name="Yim A.K.Y."/>
            <person name="Chan T.F."/>
            <person name="Ji K.M."/>
            <person name="Liu X.Y."/>
            <person name="Zhou J.W."/>
            <person name="Li R.Q."/>
            <person name="Yang K.Y."/>
            <person name="Li J."/>
            <person name="Li M."/>
            <person name="Law P.T.W."/>
            <person name="Wu Y.L."/>
            <person name="Cai Z.L."/>
            <person name="Qin H."/>
            <person name="Bao Y."/>
            <person name="Leung R.K.K."/>
            <person name="Ng P.K.S."/>
            <person name="Zou J."/>
            <person name="Zhong X.J."/>
            <person name="Ran P.X."/>
            <person name="Zhong N.S."/>
            <person name="Liu Z.G."/>
            <person name="Tsui S.K.W."/>
        </authorList>
    </citation>
    <scope>NUCLEOTIDE SEQUENCE</scope>
    <source>
        <strain evidence="2">Derf</strain>
        <tissue evidence="2">Whole organism</tissue>
    </source>
</reference>
<name>A0A922IGJ4_DERFA</name>
<evidence type="ECO:0000313" key="3">
    <source>
        <dbReference type="Proteomes" id="UP000790347"/>
    </source>
</evidence>
<evidence type="ECO:0000256" key="1">
    <source>
        <dbReference type="SAM" id="Phobius"/>
    </source>
</evidence>
<keyword evidence="1" id="KW-0812">Transmembrane</keyword>
<protein>
    <submittedName>
        <fullName evidence="2">Uncharacterized protein</fullName>
    </submittedName>
</protein>
<dbReference type="Proteomes" id="UP000790347">
    <property type="component" value="Unassembled WGS sequence"/>
</dbReference>
<keyword evidence="1" id="KW-0472">Membrane</keyword>
<dbReference type="EMBL" id="ASGP02000001">
    <property type="protein sequence ID" value="KAH9530220.1"/>
    <property type="molecule type" value="Genomic_DNA"/>
</dbReference>
<proteinExistence type="predicted"/>
<evidence type="ECO:0000313" key="2">
    <source>
        <dbReference type="EMBL" id="KAH9530220.1"/>
    </source>
</evidence>
<gene>
    <name evidence="2" type="ORF">DERF_004042</name>
</gene>
<feature type="transmembrane region" description="Helical" evidence="1">
    <location>
        <begin position="19"/>
        <end position="38"/>
    </location>
</feature>
<comment type="caution">
    <text evidence="2">The sequence shown here is derived from an EMBL/GenBank/DDBJ whole genome shotgun (WGS) entry which is preliminary data.</text>
</comment>
<sequence length="99" mass="11514">MDVCIVINCQMTMIRFTTYLLILLSLEITLIIQAMPWFDNSPWQHHFQVEQQLSGPKCCPMLESHPMRNEQPKILLPILDIVVKKARSIQQMFLAPFTG</sequence>
<organism evidence="2 3">
    <name type="scientific">Dermatophagoides farinae</name>
    <name type="common">American house dust mite</name>
    <dbReference type="NCBI Taxonomy" id="6954"/>
    <lineage>
        <taxon>Eukaryota</taxon>
        <taxon>Metazoa</taxon>
        <taxon>Ecdysozoa</taxon>
        <taxon>Arthropoda</taxon>
        <taxon>Chelicerata</taxon>
        <taxon>Arachnida</taxon>
        <taxon>Acari</taxon>
        <taxon>Acariformes</taxon>
        <taxon>Sarcoptiformes</taxon>
        <taxon>Astigmata</taxon>
        <taxon>Psoroptidia</taxon>
        <taxon>Analgoidea</taxon>
        <taxon>Pyroglyphidae</taxon>
        <taxon>Dermatophagoidinae</taxon>
        <taxon>Dermatophagoides</taxon>
    </lineage>
</organism>
<keyword evidence="3" id="KW-1185">Reference proteome</keyword>
<dbReference type="AlphaFoldDB" id="A0A922IGJ4"/>